<comment type="subunit">
    <text evidence="2">Heterodimer of SbcC and SbcD.</text>
</comment>
<dbReference type="Gene3D" id="3.40.50.300">
    <property type="entry name" value="P-loop containing nucleotide triphosphate hydrolases"/>
    <property type="match status" value="1"/>
</dbReference>
<dbReference type="PANTHER" id="PTHR32114:SF2">
    <property type="entry name" value="ABC TRANSPORTER ABCH.3"/>
    <property type="match status" value="1"/>
</dbReference>
<evidence type="ECO:0000256" key="3">
    <source>
        <dbReference type="ARBA" id="ARBA00013368"/>
    </source>
</evidence>
<keyword evidence="4" id="KW-0175">Coiled coil</keyword>
<reference evidence="7" key="1">
    <citation type="submission" date="2016-10" db="EMBL/GenBank/DDBJ databases">
        <authorList>
            <person name="Varghese N."/>
            <person name="Submissions S."/>
        </authorList>
    </citation>
    <scope>NUCLEOTIDE SEQUENCE [LARGE SCALE GENOMIC DNA]</scope>
    <source>
        <strain evidence="7">DSM 5463</strain>
    </source>
</reference>
<dbReference type="Pfam" id="PF13476">
    <property type="entry name" value="AAA_23"/>
    <property type="match status" value="1"/>
</dbReference>
<dbReference type="InterPro" id="IPR038729">
    <property type="entry name" value="Rad50/SbcC_AAA"/>
</dbReference>
<dbReference type="RefSeq" id="WP_103895312.1">
    <property type="nucleotide sequence ID" value="NZ_FNUK01000002.1"/>
</dbReference>
<dbReference type="SUPFAM" id="SSF52540">
    <property type="entry name" value="P-loop containing nucleoside triphosphate hydrolases"/>
    <property type="match status" value="1"/>
</dbReference>
<accession>A0A1H5S7H3</accession>
<protein>
    <recommendedName>
        <fullName evidence="3">Nuclease SbcCD subunit C</fullName>
    </recommendedName>
</protein>
<keyword evidence="6" id="KW-0540">Nuclease</keyword>
<evidence type="ECO:0000256" key="4">
    <source>
        <dbReference type="SAM" id="Coils"/>
    </source>
</evidence>
<proteinExistence type="inferred from homology"/>
<dbReference type="EMBL" id="FNUK01000002">
    <property type="protein sequence ID" value="SEF46485.1"/>
    <property type="molecule type" value="Genomic_DNA"/>
</dbReference>
<evidence type="ECO:0000313" key="7">
    <source>
        <dbReference type="Proteomes" id="UP000242850"/>
    </source>
</evidence>
<gene>
    <name evidence="6" type="ORF">SAMN05660865_00290</name>
</gene>
<comment type="similarity">
    <text evidence="1">Belongs to the SMC family. SbcC subfamily.</text>
</comment>
<sequence>MRYIKSIEIENFQSHKYTKIDFINGLNIITGPSDNGKTAIIRALKWVLYNEPKGSDFIRQGENTCRVSITLDNDIKITRKKYKNKNTYIITYPNGEETRFEGFGNDIPPEVLKEHGIRKIYIDPSSIESINISEQLDAPFMLSKSGPIKAKAIGKLVGVHYVDTAIKLVDKDILNIENQKKQRLDKINELKLKLNEFENLNLLLDYLKNKEEKINKIKSYNEKLKKLMELKTNLDNLYKETLELEQTLSQFTNINRAEYDLLNLDTKIKDYNLINNYHLRIFKINEELINTNKLFSQTKNIDKIEDYYKKLTLSIKTLISLKEFKEKYDDVIKNLNSLKKLVDSLSNLEKIHQNYYDLEKKHTMLLQLKAKLKEYKEISNRILVGQDFTKNFNEVNKAMLLLENLNYILVKYNKISEILNKFKSINLQLNEYKKQVTNINSELDFLINEYANNLKKLGRCPVCLSKIQDNVIEYIINELRGVGSNE</sequence>
<keyword evidence="7" id="KW-1185">Reference proteome</keyword>
<evidence type="ECO:0000259" key="5">
    <source>
        <dbReference type="Pfam" id="PF13476"/>
    </source>
</evidence>
<organism evidence="6 7">
    <name type="scientific">Caloramator fervidus</name>
    <dbReference type="NCBI Taxonomy" id="29344"/>
    <lineage>
        <taxon>Bacteria</taxon>
        <taxon>Bacillati</taxon>
        <taxon>Bacillota</taxon>
        <taxon>Clostridia</taxon>
        <taxon>Eubacteriales</taxon>
        <taxon>Clostridiaceae</taxon>
        <taxon>Caloramator</taxon>
    </lineage>
</organism>
<dbReference type="GO" id="GO:0016887">
    <property type="term" value="F:ATP hydrolysis activity"/>
    <property type="evidence" value="ECO:0007669"/>
    <property type="project" value="InterPro"/>
</dbReference>
<evidence type="ECO:0000256" key="2">
    <source>
        <dbReference type="ARBA" id="ARBA00011322"/>
    </source>
</evidence>
<dbReference type="Proteomes" id="UP000242850">
    <property type="component" value="Unassembled WGS sequence"/>
</dbReference>
<feature type="domain" description="Rad50/SbcC-type AAA" evidence="5">
    <location>
        <begin position="6"/>
        <end position="229"/>
    </location>
</feature>
<evidence type="ECO:0000256" key="1">
    <source>
        <dbReference type="ARBA" id="ARBA00006930"/>
    </source>
</evidence>
<dbReference type="OrthoDB" id="267455at2"/>
<feature type="coiled-coil region" evidence="4">
    <location>
        <begin position="173"/>
        <end position="247"/>
    </location>
</feature>
<dbReference type="GO" id="GO:0006302">
    <property type="term" value="P:double-strand break repair"/>
    <property type="evidence" value="ECO:0007669"/>
    <property type="project" value="InterPro"/>
</dbReference>
<dbReference type="AlphaFoldDB" id="A0A1H5S7H3"/>
<keyword evidence="6" id="KW-0378">Hydrolase</keyword>
<dbReference type="SUPFAM" id="SSF75712">
    <property type="entry name" value="Rad50 coiled-coil Zn hook"/>
    <property type="match status" value="1"/>
</dbReference>
<name>A0A1H5S7H3_9CLOT</name>
<keyword evidence="6" id="KW-0269">Exonuclease</keyword>
<dbReference type="PANTHER" id="PTHR32114">
    <property type="entry name" value="ABC TRANSPORTER ABCH.3"/>
    <property type="match status" value="1"/>
</dbReference>
<dbReference type="GO" id="GO:0004527">
    <property type="term" value="F:exonuclease activity"/>
    <property type="evidence" value="ECO:0007669"/>
    <property type="project" value="UniProtKB-KW"/>
</dbReference>
<feature type="coiled-coil region" evidence="4">
    <location>
        <begin position="415"/>
        <end position="449"/>
    </location>
</feature>
<evidence type="ECO:0000313" key="6">
    <source>
        <dbReference type="EMBL" id="SEF46485.1"/>
    </source>
</evidence>
<dbReference type="InterPro" id="IPR027417">
    <property type="entry name" value="P-loop_NTPase"/>
</dbReference>